<feature type="non-terminal residue" evidence="2">
    <location>
        <position position="1"/>
    </location>
</feature>
<sequence length="172" mass="20259">RSGLGTYVSNLVKGLLKRGHKVTLITLRGQNVVSLKALKIITLKKNRLDPTDGKWLSFSYKACKLLKKLEKSKKFDLVHFASTRDGFFSKTRIPSVGMMHDYYFAIANKNPFYYKKYYRDWIKRYFYCHLMKFLDKKPLKKISLVFCNSYYVANILNKVYSIPKTKKGEFRP</sequence>
<dbReference type="SUPFAM" id="SSF53756">
    <property type="entry name" value="UDP-Glycosyltransferase/glycogen phosphorylase"/>
    <property type="match status" value="1"/>
</dbReference>
<protein>
    <recommendedName>
        <fullName evidence="1">Glycosyltransferase subfamily 4-like N-terminal domain-containing protein</fullName>
    </recommendedName>
</protein>
<proteinExistence type="predicted"/>
<comment type="caution">
    <text evidence="2">The sequence shown here is derived from an EMBL/GenBank/DDBJ whole genome shotgun (WGS) entry which is preliminary data.</text>
</comment>
<organism evidence="2">
    <name type="scientific">marine sediment metagenome</name>
    <dbReference type="NCBI Taxonomy" id="412755"/>
    <lineage>
        <taxon>unclassified sequences</taxon>
        <taxon>metagenomes</taxon>
        <taxon>ecological metagenomes</taxon>
    </lineage>
</organism>
<feature type="non-terminal residue" evidence="2">
    <location>
        <position position="172"/>
    </location>
</feature>
<accession>X1R3D0</accession>
<dbReference type="InterPro" id="IPR028098">
    <property type="entry name" value="Glyco_trans_4-like_N"/>
</dbReference>
<evidence type="ECO:0000259" key="1">
    <source>
        <dbReference type="Pfam" id="PF13439"/>
    </source>
</evidence>
<feature type="domain" description="Glycosyltransferase subfamily 4-like N-terminal" evidence="1">
    <location>
        <begin position="2"/>
        <end position="166"/>
    </location>
</feature>
<evidence type="ECO:0000313" key="2">
    <source>
        <dbReference type="EMBL" id="GAI75033.1"/>
    </source>
</evidence>
<dbReference type="Pfam" id="PF13439">
    <property type="entry name" value="Glyco_transf_4"/>
    <property type="match status" value="1"/>
</dbReference>
<reference evidence="2" key="1">
    <citation type="journal article" date="2014" name="Front. Microbiol.">
        <title>High frequency of phylogenetically diverse reductive dehalogenase-homologous genes in deep subseafloor sedimentary metagenomes.</title>
        <authorList>
            <person name="Kawai M."/>
            <person name="Futagami T."/>
            <person name="Toyoda A."/>
            <person name="Takaki Y."/>
            <person name="Nishi S."/>
            <person name="Hori S."/>
            <person name="Arai W."/>
            <person name="Tsubouchi T."/>
            <person name="Morono Y."/>
            <person name="Uchiyama I."/>
            <person name="Ito T."/>
            <person name="Fujiyama A."/>
            <person name="Inagaki F."/>
            <person name="Takami H."/>
        </authorList>
    </citation>
    <scope>NUCLEOTIDE SEQUENCE</scope>
    <source>
        <strain evidence="2">Expedition CK06-06</strain>
    </source>
</reference>
<gene>
    <name evidence="2" type="ORF">S12H4_24121</name>
</gene>
<dbReference type="Gene3D" id="3.40.50.2000">
    <property type="entry name" value="Glycogen Phosphorylase B"/>
    <property type="match status" value="1"/>
</dbReference>
<name>X1R3D0_9ZZZZ</name>
<dbReference type="EMBL" id="BARW01013000">
    <property type="protein sequence ID" value="GAI75033.1"/>
    <property type="molecule type" value="Genomic_DNA"/>
</dbReference>
<dbReference type="AlphaFoldDB" id="X1R3D0"/>